<dbReference type="AlphaFoldDB" id="A0A061DJT3"/>
<accession>A0A061DJT3</accession>
<proteinExistence type="predicted"/>
<dbReference type="HOGENOM" id="CLU_2517119_0_0_1"/>
<dbReference type="EMBL" id="CM001879">
    <property type="protein sequence ID" value="EOX92216.1"/>
    <property type="molecule type" value="Genomic_DNA"/>
</dbReference>
<dbReference type="InParanoid" id="A0A061DJT3"/>
<dbReference type="Gramene" id="EOX92216">
    <property type="protein sequence ID" value="EOX92216"/>
    <property type="gene ID" value="TCM_001196"/>
</dbReference>
<dbReference type="Proteomes" id="UP000026915">
    <property type="component" value="Chromosome 1"/>
</dbReference>
<gene>
    <name evidence="1" type="ORF">TCM_001196</name>
</gene>
<evidence type="ECO:0000313" key="1">
    <source>
        <dbReference type="EMBL" id="EOX92216.1"/>
    </source>
</evidence>
<protein>
    <submittedName>
        <fullName evidence="1">Uncharacterized protein</fullName>
    </submittedName>
</protein>
<keyword evidence="2" id="KW-1185">Reference proteome</keyword>
<sequence length="85" mass="9357">MLQRLLRVFAADCCPTGLLVQKGLTGKQSTCGLVSKNLLELLSRLHWKSCLESLLRYLLQSQCTGIPRSCSADLVVGLCVSMEMQ</sequence>
<organism evidence="1 2">
    <name type="scientific">Theobroma cacao</name>
    <name type="common">Cacao</name>
    <name type="synonym">Cocoa</name>
    <dbReference type="NCBI Taxonomy" id="3641"/>
    <lineage>
        <taxon>Eukaryota</taxon>
        <taxon>Viridiplantae</taxon>
        <taxon>Streptophyta</taxon>
        <taxon>Embryophyta</taxon>
        <taxon>Tracheophyta</taxon>
        <taxon>Spermatophyta</taxon>
        <taxon>Magnoliopsida</taxon>
        <taxon>eudicotyledons</taxon>
        <taxon>Gunneridae</taxon>
        <taxon>Pentapetalae</taxon>
        <taxon>rosids</taxon>
        <taxon>malvids</taxon>
        <taxon>Malvales</taxon>
        <taxon>Malvaceae</taxon>
        <taxon>Byttnerioideae</taxon>
        <taxon>Theobroma</taxon>
    </lineage>
</organism>
<evidence type="ECO:0000313" key="2">
    <source>
        <dbReference type="Proteomes" id="UP000026915"/>
    </source>
</evidence>
<reference evidence="1 2" key="1">
    <citation type="journal article" date="2013" name="Genome Biol.">
        <title>The genome sequence of the most widely cultivated cacao type and its use to identify candidate genes regulating pod color.</title>
        <authorList>
            <person name="Motamayor J.C."/>
            <person name="Mockaitis K."/>
            <person name="Schmutz J."/>
            <person name="Haiminen N."/>
            <person name="Iii D.L."/>
            <person name="Cornejo O."/>
            <person name="Findley S.D."/>
            <person name="Zheng P."/>
            <person name="Utro F."/>
            <person name="Royaert S."/>
            <person name="Saski C."/>
            <person name="Jenkins J."/>
            <person name="Podicheti R."/>
            <person name="Zhao M."/>
            <person name="Scheffler B.E."/>
            <person name="Stack J.C."/>
            <person name="Feltus F.A."/>
            <person name="Mustiga G.M."/>
            <person name="Amores F."/>
            <person name="Phillips W."/>
            <person name="Marelli J.P."/>
            <person name="May G.D."/>
            <person name="Shapiro H."/>
            <person name="Ma J."/>
            <person name="Bustamante C.D."/>
            <person name="Schnell R.J."/>
            <person name="Main D."/>
            <person name="Gilbert D."/>
            <person name="Parida L."/>
            <person name="Kuhn D.N."/>
        </authorList>
    </citation>
    <scope>NUCLEOTIDE SEQUENCE [LARGE SCALE GENOMIC DNA]</scope>
    <source>
        <strain evidence="2">cv. Matina 1-6</strain>
    </source>
</reference>
<name>A0A061DJT3_THECC</name>